<proteinExistence type="inferred from homology"/>
<dbReference type="InterPro" id="IPR025660">
    <property type="entry name" value="Pept_his_AS"/>
</dbReference>
<keyword evidence="2" id="KW-0865">Zymogen</keyword>
<protein>
    <recommendedName>
        <fullName evidence="3">Peptidase C1A papain C-terminal domain-containing protein</fullName>
    </recommendedName>
</protein>
<evidence type="ECO:0000313" key="5">
    <source>
        <dbReference type="Proteomes" id="UP000604046"/>
    </source>
</evidence>
<dbReference type="SUPFAM" id="SSF54001">
    <property type="entry name" value="Cysteine proteinases"/>
    <property type="match status" value="5"/>
</dbReference>
<dbReference type="InterPro" id="IPR000668">
    <property type="entry name" value="Peptidase_C1A_C"/>
</dbReference>
<dbReference type="GO" id="GO:0008234">
    <property type="term" value="F:cysteine-type peptidase activity"/>
    <property type="evidence" value="ECO:0007669"/>
    <property type="project" value="InterPro"/>
</dbReference>
<dbReference type="InterPro" id="IPR038765">
    <property type="entry name" value="Papain-like_cys_pep_sf"/>
</dbReference>
<dbReference type="CDD" id="cd02619">
    <property type="entry name" value="Peptidase_C1"/>
    <property type="match status" value="5"/>
</dbReference>
<reference evidence="4" key="1">
    <citation type="submission" date="2021-02" db="EMBL/GenBank/DDBJ databases">
        <authorList>
            <person name="Dougan E. K."/>
            <person name="Rhodes N."/>
            <person name="Thang M."/>
            <person name="Chan C."/>
        </authorList>
    </citation>
    <scope>NUCLEOTIDE SEQUENCE</scope>
</reference>
<evidence type="ECO:0000256" key="2">
    <source>
        <dbReference type="ARBA" id="ARBA00023145"/>
    </source>
</evidence>
<accession>A0A812Q8E0</accession>
<dbReference type="GO" id="GO:0006508">
    <property type="term" value="P:proteolysis"/>
    <property type="evidence" value="ECO:0007669"/>
    <property type="project" value="InterPro"/>
</dbReference>
<dbReference type="PANTHER" id="PTHR12411">
    <property type="entry name" value="CYSTEINE PROTEASE FAMILY C1-RELATED"/>
    <property type="match status" value="1"/>
</dbReference>
<organism evidence="4 5">
    <name type="scientific">Symbiodinium natans</name>
    <dbReference type="NCBI Taxonomy" id="878477"/>
    <lineage>
        <taxon>Eukaryota</taxon>
        <taxon>Sar</taxon>
        <taxon>Alveolata</taxon>
        <taxon>Dinophyceae</taxon>
        <taxon>Suessiales</taxon>
        <taxon>Symbiodiniaceae</taxon>
        <taxon>Symbiodinium</taxon>
    </lineage>
</organism>
<dbReference type="Pfam" id="PF00112">
    <property type="entry name" value="Peptidase_C1"/>
    <property type="match status" value="5"/>
</dbReference>
<keyword evidence="5" id="KW-1185">Reference proteome</keyword>
<evidence type="ECO:0000256" key="1">
    <source>
        <dbReference type="ARBA" id="ARBA00008455"/>
    </source>
</evidence>
<name>A0A812Q8E0_9DINO</name>
<evidence type="ECO:0000313" key="4">
    <source>
        <dbReference type="EMBL" id="CAE7368303.1"/>
    </source>
</evidence>
<dbReference type="EMBL" id="CAJNDS010002198">
    <property type="protein sequence ID" value="CAE7368303.1"/>
    <property type="molecule type" value="Genomic_DNA"/>
</dbReference>
<evidence type="ECO:0000259" key="3">
    <source>
        <dbReference type="SMART" id="SM00645"/>
    </source>
</evidence>
<comment type="caution">
    <text evidence="4">The sequence shown here is derived from an EMBL/GenBank/DDBJ whole genome shotgun (WGS) entry which is preliminary data.</text>
</comment>
<comment type="similarity">
    <text evidence="1">Belongs to the peptidase C1 family.</text>
</comment>
<dbReference type="SMART" id="SM00645">
    <property type="entry name" value="Pept_C1"/>
    <property type="match status" value="1"/>
</dbReference>
<dbReference type="PROSITE" id="PS00639">
    <property type="entry name" value="THIOL_PROTEASE_HIS"/>
    <property type="match status" value="5"/>
</dbReference>
<dbReference type="Gene3D" id="3.90.70.10">
    <property type="entry name" value="Cysteine proteinases"/>
    <property type="match status" value="5"/>
</dbReference>
<feature type="domain" description="Peptidase C1A papain C-terminal" evidence="3">
    <location>
        <begin position="994"/>
        <end position="1213"/>
    </location>
</feature>
<dbReference type="Proteomes" id="UP000604046">
    <property type="component" value="Unassembled WGS sequence"/>
</dbReference>
<dbReference type="InterPro" id="IPR013128">
    <property type="entry name" value="Peptidase_C1A"/>
</dbReference>
<dbReference type="OrthoDB" id="2445485at2759"/>
<gene>
    <name evidence="4" type="ORF">SNAT2548_LOCUS20040</name>
</gene>
<sequence>MNSIQKRTVQKYGWKPDLPDHRDLHVRFPETQAPSTIKKKGEGQKELVDLRPLNGGFPIFDQGHLGSCTANALAAAFHFTLHKMEVENHKDFADFTPSRLFIYYNERLVEGSVNQDAGAMIRDGIKVMSKVGVCPESVWKYDDGPDFFKQQPDAKAYEVAQKCRVMGYARVAQDLSQFKMCIKSGYPFVFGFAVLSSFQTAEVARTGKMVMPQATDQQLGGHAVCAVGYDDFQQCFIVRNSWGEGWGDKGYFYMPYEYMCHPALASDFWAINWVEGFKNAVERHPAMTGMDSRTVQKYGWKPDFPDHRDLHVTFPTVDAPSSIPGRIKKKADGANEIVDLRPMNGGFPIFNQGHLGSCTANALAAAFHFTLHKMEVENHKDGVQVPFSTQTSTLQDFADFTPSRLFIYYNERLVEGSVNQDAGAMIRDGIKVMSKVGVCPESVWKYDDGPDFFKQQPDTRSYEIAQKCKVIGYARVAQDLSQMKMCIKSGYPFVFGFTVLSSFQTAEVASTGKMVMPQANDQQLGGHAVCAVGYDDFQQCFIVRNSWGEGWGDKGYFYMPYEYICHPSLAMDFWAINWVDGFKNAKKAEFTVAKNAAMASVPLRSIQKFGWKPDLPDHRDLHVTFPKVDAPKQIKKKAEGSKELVDLRPLNGGFPIFDQGHLGSCTANALAAAFHFTLHKMTVENHKDFADFTPSRLFIYYNERLVEGSVSQDAGAMIRDGIKVMSKVGVCPESVWKYDDGPNFFKQEPDAKSYEIAQKCRVMGYARVAQDLSQFKMCLKSGYPFVFGFAVLSSFQTAEVARTGKMVMPQPGDQQLGGHAVCAVGYDDFQQCFIVRNSWGEGWGDKGYFYMPYEFMCHPSLASDFWAINWVEGFKNAAAKPGEGTHPSQRRGDDDVQQLAVESFRGPEAPLLWLEPCDTCPDLLTSNRNMGACESAPAQVGEFKVERHAAMSGMESRTVQKFGWKPDLPDHRDLRMTFPTVDAPSSIKKKADGTNEIVDLRPMNGGFPIFNQGHLGSCTANALAAAFHFTLHKMEVENGKDFADFTPSRLFIYYNERLVEGSVNQDAGAMIRDGIKVMSKVGVCPESVWKYDDGPDFFKQQPDTRSYEIAQKCKVMGYARVAQDLSQMKMCIKNGYPFVFGFTVLSSFQTAEVARTGKMVMPQANDQQLGGHAVCAVGYDDFQQCFIVRNSWGEGWGDKGYFYMPYEYICHPLLASDFWAINWVEGFKNAQKTEFTIAKNSAVSSMPMRTIQKFGWKPDLPDHRDLHVTFPKVEAPSKIKFKADGQKELVDLRPMNGGFPIFDQGHLGSCTANALAAAFHFTLHKMEVENHKDFADFTPSRLFIYYNERLVEGSVNQDAGAMIRDGIKVMSKVGVCPESVWKYDDGPNFFKQEPDAKAYEIAQKCRVMGYARVAQDLSQFKMCIKSGYPFVFGFAVLSSFQTAEVARTGKMVMPQATDQQLGGHAVCAVGYDDFQQCFIVRNSWGEGWGDKGYFYMPYEYMCHPALASDFWAINWVEGFKNAAAKPVKK</sequence>